<evidence type="ECO:0000313" key="2">
    <source>
        <dbReference type="EMBL" id="RHN55987.1"/>
    </source>
</evidence>
<evidence type="ECO:0000259" key="1">
    <source>
        <dbReference type="Pfam" id="PF13966"/>
    </source>
</evidence>
<dbReference type="GO" id="GO:0003964">
    <property type="term" value="F:RNA-directed DNA polymerase activity"/>
    <property type="evidence" value="ECO:0007669"/>
    <property type="project" value="UniProtKB-KW"/>
</dbReference>
<keyword evidence="2" id="KW-0808">Transferase</keyword>
<keyword evidence="2" id="KW-0695">RNA-directed DNA polymerase</keyword>
<dbReference type="Pfam" id="PF13966">
    <property type="entry name" value="zf-RVT"/>
    <property type="match status" value="1"/>
</dbReference>
<dbReference type="InterPro" id="IPR026960">
    <property type="entry name" value="RVT-Znf"/>
</dbReference>
<protein>
    <submittedName>
        <fullName evidence="2">Putative reverse transcriptase zinc-binding domain-containing protein</fullName>
    </submittedName>
</protein>
<dbReference type="Gramene" id="rna31292">
    <property type="protein sequence ID" value="RHN55987.1"/>
    <property type="gene ID" value="gene31292"/>
</dbReference>
<gene>
    <name evidence="2" type="ORF">MtrunA17_Chr5g0424441</name>
</gene>
<feature type="domain" description="Reverse transcriptase zinc-binding" evidence="1">
    <location>
        <begin position="6"/>
        <end position="79"/>
    </location>
</feature>
<organism evidence="2 3">
    <name type="scientific">Medicago truncatula</name>
    <name type="common">Barrel medic</name>
    <name type="synonym">Medicago tribuloides</name>
    <dbReference type="NCBI Taxonomy" id="3880"/>
    <lineage>
        <taxon>Eukaryota</taxon>
        <taxon>Viridiplantae</taxon>
        <taxon>Streptophyta</taxon>
        <taxon>Embryophyta</taxon>
        <taxon>Tracheophyta</taxon>
        <taxon>Spermatophyta</taxon>
        <taxon>Magnoliopsida</taxon>
        <taxon>eudicotyledons</taxon>
        <taxon>Gunneridae</taxon>
        <taxon>Pentapetalae</taxon>
        <taxon>rosids</taxon>
        <taxon>fabids</taxon>
        <taxon>Fabales</taxon>
        <taxon>Fabaceae</taxon>
        <taxon>Papilionoideae</taxon>
        <taxon>50 kb inversion clade</taxon>
        <taxon>NPAAA clade</taxon>
        <taxon>Hologalegina</taxon>
        <taxon>IRL clade</taxon>
        <taxon>Trifolieae</taxon>
        <taxon>Medicago</taxon>
    </lineage>
</organism>
<dbReference type="AlphaFoldDB" id="A0A396HZ34"/>
<reference evidence="3" key="1">
    <citation type="journal article" date="2018" name="Nat. Plants">
        <title>Whole-genome landscape of Medicago truncatula symbiotic genes.</title>
        <authorList>
            <person name="Pecrix Y."/>
            <person name="Staton S.E."/>
            <person name="Sallet E."/>
            <person name="Lelandais-Briere C."/>
            <person name="Moreau S."/>
            <person name="Carrere S."/>
            <person name="Blein T."/>
            <person name="Jardinaud M.F."/>
            <person name="Latrasse D."/>
            <person name="Zouine M."/>
            <person name="Zahm M."/>
            <person name="Kreplak J."/>
            <person name="Mayjonade B."/>
            <person name="Satge C."/>
            <person name="Perez M."/>
            <person name="Cauet S."/>
            <person name="Marande W."/>
            <person name="Chantry-Darmon C."/>
            <person name="Lopez-Roques C."/>
            <person name="Bouchez O."/>
            <person name="Berard A."/>
            <person name="Debelle F."/>
            <person name="Munos S."/>
            <person name="Bendahmane A."/>
            <person name="Berges H."/>
            <person name="Niebel A."/>
            <person name="Buitink J."/>
            <person name="Frugier F."/>
            <person name="Benhamed M."/>
            <person name="Crespi M."/>
            <person name="Gouzy J."/>
            <person name="Gamas P."/>
        </authorList>
    </citation>
    <scope>NUCLEOTIDE SEQUENCE [LARGE SCALE GENOMIC DNA]</scope>
    <source>
        <strain evidence="3">cv. Jemalong A17</strain>
    </source>
</reference>
<dbReference type="EMBL" id="PSQE01000005">
    <property type="protein sequence ID" value="RHN55987.1"/>
    <property type="molecule type" value="Genomic_DNA"/>
</dbReference>
<keyword evidence="2" id="KW-0548">Nucleotidyltransferase</keyword>
<dbReference type="Proteomes" id="UP000265566">
    <property type="component" value="Chromosome 5"/>
</dbReference>
<name>A0A396HZ34_MEDTR</name>
<proteinExistence type="predicted"/>
<accession>A0A396HZ34</accession>
<comment type="caution">
    <text evidence="2">The sequence shown here is derived from an EMBL/GenBank/DDBJ whole genome shotgun (WGS) entry which is preliminary data.</text>
</comment>
<evidence type="ECO:0000313" key="3">
    <source>
        <dbReference type="Proteomes" id="UP000265566"/>
    </source>
</evidence>
<sequence length="105" mass="12111">MSNMSSSSDPIWSKAWHKSVPLKVSCLVWRLFQNRLATRYNLAKRGVMDQSTIQCVGDCRSEESVTHLFFECSVFSSVWFGVCQWFRISAAFQKEGRLYLEQFGG</sequence>